<reference evidence="8 9" key="1">
    <citation type="submission" date="2016-08" db="EMBL/GenBank/DDBJ databases">
        <title>Complete Genome Sequence Of The Indigo Reducing Clostridium isatidis DSM15098.</title>
        <authorList>
            <person name="Little G.T."/>
            <person name="Minton N.P."/>
        </authorList>
    </citation>
    <scope>NUCLEOTIDE SEQUENCE [LARGE SCALE GENOMIC DNA]</scope>
    <source>
        <strain evidence="8 9">DSM 15098</strain>
    </source>
</reference>
<sequence>MNKRHLQILTLISQYKKIEVKNLSELCNVSQVTIRKDLDELERKGLLKREHGFAMVNNEDDLNYRLTFNYEEKYLAAKKALDIINDHETIMIESGSSCAILALEIAKAHRDITIITNSCFIPRYLKDYKDTKVIVLGGEYQGKSEVNVGPLIKHNLKEFFVDKLFIGTDGIDEDMGLTGNDYERCEVVRMMKERAKHLYVLTDLSKYNKRSNFKQFALEDVDYLICEDNVPYSLQELAEKYNFKIL</sequence>
<dbReference type="SMART" id="SM00420">
    <property type="entry name" value="HTH_DEOR"/>
    <property type="match status" value="1"/>
</dbReference>
<proteinExistence type="predicted"/>
<protein>
    <recommendedName>
        <fullName evidence="1">Lactose phosphotransferase system repressor</fullName>
    </recommendedName>
</protein>
<evidence type="ECO:0000256" key="2">
    <source>
        <dbReference type="ARBA" id="ARBA00022491"/>
    </source>
</evidence>
<evidence type="ECO:0000256" key="1">
    <source>
        <dbReference type="ARBA" id="ARBA00021390"/>
    </source>
</evidence>
<dbReference type="SUPFAM" id="SSF100950">
    <property type="entry name" value="NagB/RpiA/CoA transferase-like"/>
    <property type="match status" value="1"/>
</dbReference>
<keyword evidence="2" id="KW-0678">Repressor</keyword>
<dbReference type="Proteomes" id="UP000264883">
    <property type="component" value="Chromosome"/>
</dbReference>
<dbReference type="EMBL" id="CP016786">
    <property type="protein sequence ID" value="ASW43716.1"/>
    <property type="molecule type" value="Genomic_DNA"/>
</dbReference>
<evidence type="ECO:0000256" key="5">
    <source>
        <dbReference type="ARBA" id="ARBA00023163"/>
    </source>
</evidence>
<evidence type="ECO:0000259" key="7">
    <source>
        <dbReference type="PROSITE" id="PS51000"/>
    </source>
</evidence>
<evidence type="ECO:0000256" key="3">
    <source>
        <dbReference type="ARBA" id="ARBA00023015"/>
    </source>
</evidence>
<dbReference type="PANTHER" id="PTHR30363:SF4">
    <property type="entry name" value="GLYCEROL-3-PHOSPHATE REGULON REPRESSOR"/>
    <property type="match status" value="1"/>
</dbReference>
<dbReference type="RefSeq" id="WP_119865850.1">
    <property type="nucleotide sequence ID" value="NZ_CP016786.1"/>
</dbReference>
<keyword evidence="9" id="KW-1185">Reference proteome</keyword>
<dbReference type="Pfam" id="PF00455">
    <property type="entry name" value="DeoRC"/>
    <property type="match status" value="1"/>
</dbReference>
<dbReference type="PROSITE" id="PS51000">
    <property type="entry name" value="HTH_DEOR_2"/>
    <property type="match status" value="1"/>
</dbReference>
<feature type="domain" description="HTH deoR-type" evidence="7">
    <location>
        <begin position="1"/>
        <end position="56"/>
    </location>
</feature>
<dbReference type="Pfam" id="PF08220">
    <property type="entry name" value="HTH_DeoR"/>
    <property type="match status" value="1"/>
</dbReference>
<keyword evidence="3" id="KW-0805">Transcription regulation</keyword>
<dbReference type="AlphaFoldDB" id="A0A343JDV8"/>
<dbReference type="InterPro" id="IPR014036">
    <property type="entry name" value="DeoR-like_C"/>
</dbReference>
<dbReference type="GO" id="GO:0003700">
    <property type="term" value="F:DNA-binding transcription factor activity"/>
    <property type="evidence" value="ECO:0007669"/>
    <property type="project" value="InterPro"/>
</dbReference>
<dbReference type="PRINTS" id="PR00037">
    <property type="entry name" value="HTHLACR"/>
</dbReference>
<evidence type="ECO:0000313" key="8">
    <source>
        <dbReference type="EMBL" id="ASW43716.1"/>
    </source>
</evidence>
<keyword evidence="5" id="KW-0804">Transcription</keyword>
<dbReference type="Gene3D" id="3.40.50.1360">
    <property type="match status" value="1"/>
</dbReference>
<dbReference type="InterPro" id="IPR037171">
    <property type="entry name" value="NagB/RpiA_transferase-like"/>
</dbReference>
<dbReference type="InterPro" id="IPR001034">
    <property type="entry name" value="DeoR_HTH"/>
</dbReference>
<dbReference type="Gene3D" id="1.10.10.10">
    <property type="entry name" value="Winged helix-like DNA-binding domain superfamily/Winged helix DNA-binding domain"/>
    <property type="match status" value="1"/>
</dbReference>
<dbReference type="InterPro" id="IPR036388">
    <property type="entry name" value="WH-like_DNA-bd_sf"/>
</dbReference>
<evidence type="ECO:0000313" key="9">
    <source>
        <dbReference type="Proteomes" id="UP000264883"/>
    </source>
</evidence>
<dbReference type="OrthoDB" id="9797223at2"/>
<evidence type="ECO:0000256" key="4">
    <source>
        <dbReference type="ARBA" id="ARBA00023125"/>
    </source>
</evidence>
<dbReference type="InterPro" id="IPR018356">
    <property type="entry name" value="Tscrpt_reg_HTH_DeoR_CS"/>
</dbReference>
<name>A0A343JDV8_9CLOT</name>
<dbReference type="SMART" id="SM01134">
    <property type="entry name" value="DeoRC"/>
    <property type="match status" value="1"/>
</dbReference>
<accession>A0A343JDV8</accession>
<dbReference type="GO" id="GO:0003677">
    <property type="term" value="F:DNA binding"/>
    <property type="evidence" value="ECO:0007669"/>
    <property type="project" value="UniProtKB-KW"/>
</dbReference>
<dbReference type="InterPro" id="IPR050313">
    <property type="entry name" value="Carb_Metab_HTH_regulators"/>
</dbReference>
<organism evidence="8 9">
    <name type="scientific">Clostridium isatidis</name>
    <dbReference type="NCBI Taxonomy" id="182773"/>
    <lineage>
        <taxon>Bacteria</taxon>
        <taxon>Bacillati</taxon>
        <taxon>Bacillota</taxon>
        <taxon>Clostridia</taxon>
        <taxon>Eubacteriales</taxon>
        <taxon>Clostridiaceae</taxon>
        <taxon>Clostridium</taxon>
    </lineage>
</organism>
<keyword evidence="4" id="KW-0238">DNA-binding</keyword>
<dbReference type="KEGG" id="cia:BEN51_09545"/>
<dbReference type="InterPro" id="IPR036390">
    <property type="entry name" value="WH_DNA-bd_sf"/>
</dbReference>
<dbReference type="PANTHER" id="PTHR30363">
    <property type="entry name" value="HTH-TYPE TRANSCRIPTIONAL REGULATOR SRLR-RELATED"/>
    <property type="match status" value="1"/>
</dbReference>
<gene>
    <name evidence="8" type="ORF">BEN51_09545</name>
</gene>
<dbReference type="PROSITE" id="PS00894">
    <property type="entry name" value="HTH_DEOR_1"/>
    <property type="match status" value="1"/>
</dbReference>
<comment type="function">
    <text evidence="6">Repressor of the lactose catabolism operon. Galactose-6-phosphate is the inducer.</text>
</comment>
<evidence type="ECO:0000256" key="6">
    <source>
        <dbReference type="ARBA" id="ARBA00024937"/>
    </source>
</evidence>
<dbReference type="SUPFAM" id="SSF46785">
    <property type="entry name" value="Winged helix' DNA-binding domain"/>
    <property type="match status" value="1"/>
</dbReference>